<reference evidence="1 2" key="1">
    <citation type="journal article" date="2021" name="BMC Biol.">
        <title>Horizontally acquired antibacterial genes associated with adaptive radiation of ladybird beetles.</title>
        <authorList>
            <person name="Li H.S."/>
            <person name="Tang X.F."/>
            <person name="Huang Y.H."/>
            <person name="Xu Z.Y."/>
            <person name="Chen M.L."/>
            <person name="Du X.Y."/>
            <person name="Qiu B.Y."/>
            <person name="Chen P.T."/>
            <person name="Zhang W."/>
            <person name="Slipinski A."/>
            <person name="Escalona H.E."/>
            <person name="Waterhouse R.M."/>
            <person name="Zwick A."/>
            <person name="Pang H."/>
        </authorList>
    </citation>
    <scope>NUCLEOTIDE SEQUENCE [LARGE SCALE GENOMIC DNA]</scope>
    <source>
        <strain evidence="1">SYSU2018</strain>
    </source>
</reference>
<organism evidence="1 2">
    <name type="scientific">Cryptolaemus montrouzieri</name>
    <dbReference type="NCBI Taxonomy" id="559131"/>
    <lineage>
        <taxon>Eukaryota</taxon>
        <taxon>Metazoa</taxon>
        <taxon>Ecdysozoa</taxon>
        <taxon>Arthropoda</taxon>
        <taxon>Hexapoda</taxon>
        <taxon>Insecta</taxon>
        <taxon>Pterygota</taxon>
        <taxon>Neoptera</taxon>
        <taxon>Endopterygota</taxon>
        <taxon>Coleoptera</taxon>
        <taxon>Polyphaga</taxon>
        <taxon>Cucujiformia</taxon>
        <taxon>Coccinelloidea</taxon>
        <taxon>Coccinellidae</taxon>
        <taxon>Scymninae</taxon>
        <taxon>Scymnini</taxon>
        <taxon>Cryptolaemus</taxon>
    </lineage>
</organism>
<gene>
    <name evidence="1" type="ORF">HHI36_003845</name>
</gene>
<protein>
    <submittedName>
        <fullName evidence="1">Uncharacterized protein</fullName>
    </submittedName>
</protein>
<evidence type="ECO:0000313" key="1">
    <source>
        <dbReference type="EMBL" id="KAL3280608.1"/>
    </source>
</evidence>
<keyword evidence="2" id="KW-1185">Reference proteome</keyword>
<name>A0ABD2NPF1_9CUCU</name>
<sequence length="145" mass="15983">MVISHHTSEKNMAEMKYIGNNIRICITKNTKSLLVVGNNIEVNIENHLGHLKIIGCNCKVRIASGNGKIFHVGNNGKFRFASPETRQNFEYNGNNISIKTAGKTVACEENEVTIERTADSRNGAAIFISNAKNLTFDSSTISKKL</sequence>
<dbReference type="EMBL" id="JABFTP020000144">
    <property type="protein sequence ID" value="KAL3280608.1"/>
    <property type="molecule type" value="Genomic_DNA"/>
</dbReference>
<comment type="caution">
    <text evidence="1">The sequence shown here is derived from an EMBL/GenBank/DDBJ whole genome shotgun (WGS) entry which is preliminary data.</text>
</comment>
<dbReference type="AlphaFoldDB" id="A0ABD2NPF1"/>
<accession>A0ABD2NPF1</accession>
<dbReference type="Proteomes" id="UP001516400">
    <property type="component" value="Unassembled WGS sequence"/>
</dbReference>
<proteinExistence type="predicted"/>
<evidence type="ECO:0000313" key="2">
    <source>
        <dbReference type="Proteomes" id="UP001516400"/>
    </source>
</evidence>